<comment type="caution">
    <text evidence="1">The sequence shown here is derived from an EMBL/GenBank/DDBJ whole genome shotgun (WGS) entry which is preliminary data.</text>
</comment>
<reference evidence="1" key="1">
    <citation type="submission" date="2023-07" db="EMBL/GenBank/DDBJ databases">
        <title>draft genome sequence of fig (Ficus carica).</title>
        <authorList>
            <person name="Takahashi T."/>
            <person name="Nishimura K."/>
        </authorList>
    </citation>
    <scope>NUCLEOTIDE SEQUENCE</scope>
</reference>
<organism evidence="1 2">
    <name type="scientific">Ficus carica</name>
    <name type="common">Common fig</name>
    <dbReference type="NCBI Taxonomy" id="3494"/>
    <lineage>
        <taxon>Eukaryota</taxon>
        <taxon>Viridiplantae</taxon>
        <taxon>Streptophyta</taxon>
        <taxon>Embryophyta</taxon>
        <taxon>Tracheophyta</taxon>
        <taxon>Spermatophyta</taxon>
        <taxon>Magnoliopsida</taxon>
        <taxon>eudicotyledons</taxon>
        <taxon>Gunneridae</taxon>
        <taxon>Pentapetalae</taxon>
        <taxon>rosids</taxon>
        <taxon>fabids</taxon>
        <taxon>Rosales</taxon>
        <taxon>Moraceae</taxon>
        <taxon>Ficeae</taxon>
        <taxon>Ficus</taxon>
    </lineage>
</organism>
<name>A0AA88D453_FICCA</name>
<accession>A0AA88D453</accession>
<evidence type="ECO:0000313" key="1">
    <source>
        <dbReference type="EMBL" id="GMN45263.1"/>
    </source>
</evidence>
<proteinExistence type="predicted"/>
<keyword evidence="2" id="KW-1185">Reference proteome</keyword>
<gene>
    <name evidence="1" type="ORF">TIFTF001_014468</name>
</gene>
<protein>
    <submittedName>
        <fullName evidence="1">Uncharacterized protein</fullName>
    </submittedName>
</protein>
<dbReference type="EMBL" id="BTGU01000020">
    <property type="protein sequence ID" value="GMN45263.1"/>
    <property type="molecule type" value="Genomic_DNA"/>
</dbReference>
<evidence type="ECO:0000313" key="2">
    <source>
        <dbReference type="Proteomes" id="UP001187192"/>
    </source>
</evidence>
<sequence length="62" mass="6920">MISWGWWGHQDWNLVGGGATAKDDFGGKHLDRNFAGGGLRPEMEAVGKDGEIEELFRRFEAI</sequence>
<dbReference type="AlphaFoldDB" id="A0AA88D453"/>
<dbReference type="Proteomes" id="UP001187192">
    <property type="component" value="Unassembled WGS sequence"/>
</dbReference>